<dbReference type="SUPFAM" id="SSF49464">
    <property type="entry name" value="Carboxypeptidase regulatory domain-like"/>
    <property type="match status" value="1"/>
</dbReference>
<dbReference type="NCBIfam" id="NF033846">
    <property type="entry name" value="Rumino_NPXTG"/>
    <property type="match status" value="1"/>
</dbReference>
<dbReference type="InterPro" id="IPR008969">
    <property type="entry name" value="CarboxyPept-like_regulatory"/>
</dbReference>
<dbReference type="OrthoDB" id="1820807at2"/>
<evidence type="ECO:0000313" key="5">
    <source>
        <dbReference type="Proteomes" id="UP000184394"/>
    </source>
</evidence>
<evidence type="ECO:0000256" key="2">
    <source>
        <dbReference type="SAM" id="Phobius"/>
    </source>
</evidence>
<dbReference type="RefSeq" id="WP_072952114.1">
    <property type="nucleotide sequence ID" value="NZ_FRCT01000016.1"/>
</dbReference>
<feature type="transmembrane region" description="Helical" evidence="2">
    <location>
        <begin position="286"/>
        <end position="304"/>
    </location>
</feature>
<feature type="region of interest" description="Disordered" evidence="1">
    <location>
        <begin position="239"/>
        <end position="282"/>
    </location>
</feature>
<dbReference type="AlphaFoldDB" id="A0A1M7LW10"/>
<evidence type="ECO:0008006" key="6">
    <source>
        <dbReference type="Google" id="ProtNLM"/>
    </source>
</evidence>
<keyword evidence="2" id="KW-0472">Membrane</keyword>
<keyword evidence="3" id="KW-0732">Signal</keyword>
<dbReference type="EMBL" id="FRCT01000016">
    <property type="protein sequence ID" value="SHM82490.1"/>
    <property type="molecule type" value="Genomic_DNA"/>
</dbReference>
<keyword evidence="2" id="KW-1133">Transmembrane helix</keyword>
<feature type="chain" id="PRO_5013020314" description="LPXTG-motif cell wall anchor domain-containing protein" evidence="3">
    <location>
        <begin position="25"/>
        <end position="310"/>
    </location>
</feature>
<evidence type="ECO:0000256" key="1">
    <source>
        <dbReference type="SAM" id="MobiDB-lite"/>
    </source>
</evidence>
<organism evidence="4 5">
    <name type="scientific">Ruminococcus flavefaciens</name>
    <dbReference type="NCBI Taxonomy" id="1265"/>
    <lineage>
        <taxon>Bacteria</taxon>
        <taxon>Bacillati</taxon>
        <taxon>Bacillota</taxon>
        <taxon>Clostridia</taxon>
        <taxon>Eubacteriales</taxon>
        <taxon>Oscillospiraceae</taxon>
        <taxon>Ruminococcus</taxon>
    </lineage>
</organism>
<dbReference type="Proteomes" id="UP000184394">
    <property type="component" value="Unassembled WGS sequence"/>
</dbReference>
<keyword evidence="2" id="KW-0812">Transmembrane</keyword>
<dbReference type="Gene3D" id="2.60.40.1120">
    <property type="entry name" value="Carboxypeptidase-like, regulatory domain"/>
    <property type="match status" value="1"/>
</dbReference>
<feature type="signal peptide" evidence="3">
    <location>
        <begin position="1"/>
        <end position="24"/>
    </location>
</feature>
<evidence type="ECO:0000256" key="3">
    <source>
        <dbReference type="SAM" id="SignalP"/>
    </source>
</evidence>
<sequence>MKKSIAMAAALLISCSAICMTAGAEDETKVYVTISDNNSKIVIAEEPIVVTDTDNDGKLTINDALYLAHEKFYEGGAAAGYKSSVGQWGLGLDKLWGVENGGSYGYYVNHNMAMGLSDIVANDSFIDAYVFPDPKDLNYHYSYFTIRNHADSDPGYETEMNLMYVDFDENWQPVTKPVAGAKITINDKETDIVTDENGSFKVTLTEPGKNVVSAVTDSVKIAPPVFTVNINGNAVTTTTSTTTETTTTTTETTTTTTAKTTKATTKSTAKATTANKSSSPKTGDKGAGITFFALGAAAAVAIAFRRKDEE</sequence>
<dbReference type="PROSITE" id="PS51257">
    <property type="entry name" value="PROKAR_LIPOPROTEIN"/>
    <property type="match status" value="1"/>
</dbReference>
<name>A0A1M7LW10_RUMFL</name>
<evidence type="ECO:0000313" key="4">
    <source>
        <dbReference type="EMBL" id="SHM82490.1"/>
    </source>
</evidence>
<proteinExistence type="predicted"/>
<feature type="compositionally biased region" description="Low complexity" evidence="1">
    <location>
        <begin position="239"/>
        <end position="279"/>
    </location>
</feature>
<protein>
    <recommendedName>
        <fullName evidence="6">LPXTG-motif cell wall anchor domain-containing protein</fullName>
    </recommendedName>
</protein>
<accession>A0A1M7LW10</accession>
<gene>
    <name evidence="4" type="ORF">SAMN04487860_11638</name>
</gene>
<reference evidence="4 5" key="1">
    <citation type="submission" date="2016-11" db="EMBL/GenBank/DDBJ databases">
        <authorList>
            <person name="Jaros S."/>
            <person name="Januszkiewicz K."/>
            <person name="Wedrychowicz H."/>
        </authorList>
    </citation>
    <scope>NUCLEOTIDE SEQUENCE [LARGE SCALE GENOMIC DNA]</scope>
    <source>
        <strain evidence="4 5">Y1</strain>
    </source>
</reference>